<sequence length="295" mass="31278">MLNGVSLDQLRTFVASADGGSFSAAGRTLGRAQSVVSQTIANLEGQLGVALFERIGRYPVLTAQGSSLLDDARRIVTDADQMRARARSLAEGLEAELAIVVDVMFPQPQLTAGVLDFKRTFPSTPLRLHVEALGAVAQLVLDGVCSMGITGTLPFPPPSLAATPLMTEQIVTVVAPGSPLARSEGVVPLRMLLGQTQLVLTDRSCLTDGTDYGVQGKDIWRLSDLSAKLAFLRAGLGWGHMPRWLVEEDIGAGRLVPIVIEGPAAGIMPFQAVYRSNALPGPAGRWLLDRLSQAS</sequence>
<evidence type="ECO:0000313" key="6">
    <source>
        <dbReference type="EMBL" id="WCT72592.1"/>
    </source>
</evidence>
<evidence type="ECO:0000259" key="5">
    <source>
        <dbReference type="PROSITE" id="PS50931"/>
    </source>
</evidence>
<keyword evidence="2" id="KW-0805">Transcription regulation</keyword>
<comment type="similarity">
    <text evidence="1">Belongs to the LysR transcriptional regulatory family.</text>
</comment>
<dbReference type="PRINTS" id="PR00039">
    <property type="entry name" value="HTHLYSR"/>
</dbReference>
<dbReference type="InterPro" id="IPR000847">
    <property type="entry name" value="LysR_HTH_N"/>
</dbReference>
<proteinExistence type="inferred from homology"/>
<reference evidence="6 7" key="1">
    <citation type="submission" date="2023-02" db="EMBL/GenBank/DDBJ databases">
        <title>Genome sequence of Sphingomonas naphthae.</title>
        <authorList>
            <person name="Kim S."/>
            <person name="Heo J."/>
            <person name="Kwon S.-W."/>
        </authorList>
    </citation>
    <scope>NUCLEOTIDE SEQUENCE [LARGE SCALE GENOMIC DNA]</scope>
    <source>
        <strain evidence="6 7">KACC 18716</strain>
    </source>
</reference>
<dbReference type="CDD" id="cd05466">
    <property type="entry name" value="PBP2_LTTR_substrate"/>
    <property type="match status" value="1"/>
</dbReference>
<dbReference type="SUPFAM" id="SSF46785">
    <property type="entry name" value="Winged helix' DNA-binding domain"/>
    <property type="match status" value="1"/>
</dbReference>
<gene>
    <name evidence="6" type="ORF">PQ455_13235</name>
</gene>
<protein>
    <submittedName>
        <fullName evidence="6">LysR family transcriptional regulator</fullName>
    </submittedName>
</protein>
<evidence type="ECO:0000313" key="7">
    <source>
        <dbReference type="Proteomes" id="UP001220395"/>
    </source>
</evidence>
<dbReference type="InterPro" id="IPR036390">
    <property type="entry name" value="WH_DNA-bd_sf"/>
</dbReference>
<keyword evidence="7" id="KW-1185">Reference proteome</keyword>
<evidence type="ECO:0000256" key="4">
    <source>
        <dbReference type="ARBA" id="ARBA00023163"/>
    </source>
</evidence>
<dbReference type="PROSITE" id="PS50931">
    <property type="entry name" value="HTH_LYSR"/>
    <property type="match status" value="1"/>
</dbReference>
<dbReference type="InterPro" id="IPR005119">
    <property type="entry name" value="LysR_subst-bd"/>
</dbReference>
<dbReference type="PANTHER" id="PTHR30126:SF91">
    <property type="entry name" value="LYSR FAMILY TRANSCRIPTIONAL REGULATOR"/>
    <property type="match status" value="1"/>
</dbReference>
<dbReference type="EMBL" id="CP117411">
    <property type="protein sequence ID" value="WCT72592.1"/>
    <property type="molecule type" value="Genomic_DNA"/>
</dbReference>
<feature type="domain" description="HTH lysR-type" evidence="5">
    <location>
        <begin position="5"/>
        <end position="62"/>
    </location>
</feature>
<organism evidence="6 7">
    <name type="scientific">Sphingomonas naphthae</name>
    <dbReference type="NCBI Taxonomy" id="1813468"/>
    <lineage>
        <taxon>Bacteria</taxon>
        <taxon>Pseudomonadati</taxon>
        <taxon>Pseudomonadota</taxon>
        <taxon>Alphaproteobacteria</taxon>
        <taxon>Sphingomonadales</taxon>
        <taxon>Sphingomonadaceae</taxon>
        <taxon>Sphingomonas</taxon>
    </lineage>
</organism>
<dbReference type="InterPro" id="IPR036388">
    <property type="entry name" value="WH-like_DNA-bd_sf"/>
</dbReference>
<dbReference type="RefSeq" id="WP_273686559.1">
    <property type="nucleotide sequence ID" value="NZ_CP117411.1"/>
</dbReference>
<evidence type="ECO:0000256" key="1">
    <source>
        <dbReference type="ARBA" id="ARBA00009437"/>
    </source>
</evidence>
<evidence type="ECO:0000256" key="2">
    <source>
        <dbReference type="ARBA" id="ARBA00023015"/>
    </source>
</evidence>
<dbReference type="PANTHER" id="PTHR30126">
    <property type="entry name" value="HTH-TYPE TRANSCRIPTIONAL REGULATOR"/>
    <property type="match status" value="1"/>
</dbReference>
<name>A0ABY7TH79_9SPHN</name>
<keyword evidence="4" id="KW-0804">Transcription</keyword>
<dbReference type="Pfam" id="PF03466">
    <property type="entry name" value="LysR_substrate"/>
    <property type="match status" value="1"/>
</dbReference>
<dbReference type="SUPFAM" id="SSF53850">
    <property type="entry name" value="Periplasmic binding protein-like II"/>
    <property type="match status" value="1"/>
</dbReference>
<accession>A0ABY7TH79</accession>
<keyword evidence="3" id="KW-0238">DNA-binding</keyword>
<dbReference type="Gene3D" id="1.10.10.10">
    <property type="entry name" value="Winged helix-like DNA-binding domain superfamily/Winged helix DNA-binding domain"/>
    <property type="match status" value="1"/>
</dbReference>
<dbReference type="Proteomes" id="UP001220395">
    <property type="component" value="Chromosome"/>
</dbReference>
<evidence type="ECO:0000256" key="3">
    <source>
        <dbReference type="ARBA" id="ARBA00023125"/>
    </source>
</evidence>
<dbReference type="Gene3D" id="3.40.190.290">
    <property type="match status" value="1"/>
</dbReference>
<dbReference type="Pfam" id="PF00126">
    <property type="entry name" value="HTH_1"/>
    <property type="match status" value="1"/>
</dbReference>